<dbReference type="EC" id="2.1.1.198" evidence="6"/>
<dbReference type="InterPro" id="IPR000878">
    <property type="entry name" value="4pyrrol_Mease"/>
</dbReference>
<dbReference type="GO" id="GO:0005737">
    <property type="term" value="C:cytoplasm"/>
    <property type="evidence" value="ECO:0007669"/>
    <property type="project" value="UniProtKB-SubCell"/>
</dbReference>
<evidence type="ECO:0000256" key="5">
    <source>
        <dbReference type="ARBA" id="ARBA00022691"/>
    </source>
</evidence>
<feature type="domain" description="Tetrapyrrole methylase" evidence="7">
    <location>
        <begin position="3"/>
        <end position="191"/>
    </location>
</feature>
<dbReference type="InterPro" id="IPR035996">
    <property type="entry name" value="4pyrrol_Methylase_sf"/>
</dbReference>
<keyword evidence="3 6" id="KW-0489">Methyltransferase</keyword>
<sequence length="224" mass="25558">MSLYVVATPIGNMEDITLRALRILKEVDYILSEDTRVSKKLLDRYEIKKPLISFHHHSSEKRYNEVLKLLEEDKNIALISDAGTPAISDPGGVLLDLVRKKLPEVLIEPIPGPSALTAALSVSGLKIDKFLFFGFLPHKKGRSKMINEVISSKYPVVLFESKHRILKLLEELSSRIEKDSKKVMVFRELSKMYYTFYNDSAKNLLEKLSEDQVSLKGEFTVIIY</sequence>
<accession>A0A2N2E9H7</accession>
<evidence type="ECO:0000256" key="1">
    <source>
        <dbReference type="ARBA" id="ARBA00022490"/>
    </source>
</evidence>
<name>A0A2N2E9H7_9BACT</name>
<gene>
    <name evidence="6 8" type="primary">rsmI</name>
    <name evidence="8" type="ORF">CVU82_02155</name>
</gene>
<dbReference type="Gene3D" id="3.40.1010.10">
    <property type="entry name" value="Cobalt-precorrin-4 Transmethylase, Domain 1"/>
    <property type="match status" value="1"/>
</dbReference>
<dbReference type="SUPFAM" id="SSF53790">
    <property type="entry name" value="Tetrapyrrole methylase"/>
    <property type="match status" value="1"/>
</dbReference>
<dbReference type="EMBL" id="PHAI01000002">
    <property type="protein sequence ID" value="PKM91377.1"/>
    <property type="molecule type" value="Genomic_DNA"/>
</dbReference>
<dbReference type="PROSITE" id="PS01296">
    <property type="entry name" value="RSMI"/>
    <property type="match status" value="1"/>
</dbReference>
<comment type="caution">
    <text evidence="8">The sequence shown here is derived from an EMBL/GenBank/DDBJ whole genome shotgun (WGS) entry which is preliminary data.</text>
</comment>
<reference evidence="8 9" key="1">
    <citation type="journal article" date="2017" name="ISME J.">
        <title>Potential for microbial H2 and metal transformations associated with novel bacteria and archaea in deep terrestrial subsurface sediments.</title>
        <authorList>
            <person name="Hernsdorf A.W."/>
            <person name="Amano Y."/>
            <person name="Miyakawa K."/>
            <person name="Ise K."/>
            <person name="Suzuki Y."/>
            <person name="Anantharaman K."/>
            <person name="Probst A."/>
            <person name="Burstein D."/>
            <person name="Thomas B.C."/>
            <person name="Banfield J.F."/>
        </authorList>
    </citation>
    <scope>NUCLEOTIDE SEQUENCE [LARGE SCALE GENOMIC DNA]</scope>
    <source>
        <strain evidence="8">HGW-Falkowbacteria-1</strain>
    </source>
</reference>
<evidence type="ECO:0000256" key="2">
    <source>
        <dbReference type="ARBA" id="ARBA00022552"/>
    </source>
</evidence>
<evidence type="ECO:0000256" key="6">
    <source>
        <dbReference type="HAMAP-Rule" id="MF_01877"/>
    </source>
</evidence>
<evidence type="ECO:0000256" key="3">
    <source>
        <dbReference type="ARBA" id="ARBA00022603"/>
    </source>
</evidence>
<dbReference type="PANTHER" id="PTHR46111">
    <property type="entry name" value="RIBOSOMAL RNA SMALL SUBUNIT METHYLTRANSFERASE I"/>
    <property type="match status" value="1"/>
</dbReference>
<keyword evidence="4 6" id="KW-0808">Transferase</keyword>
<dbReference type="Proteomes" id="UP000233517">
    <property type="component" value="Unassembled WGS sequence"/>
</dbReference>
<dbReference type="HAMAP" id="MF_01877">
    <property type="entry name" value="16SrRNA_methyltr_I"/>
    <property type="match status" value="1"/>
</dbReference>
<dbReference type="GO" id="GO:0070677">
    <property type="term" value="F:rRNA (cytosine-2'-O-)-methyltransferase activity"/>
    <property type="evidence" value="ECO:0007669"/>
    <property type="project" value="UniProtKB-UniRule"/>
</dbReference>
<evidence type="ECO:0000259" key="7">
    <source>
        <dbReference type="Pfam" id="PF00590"/>
    </source>
</evidence>
<dbReference type="PANTHER" id="PTHR46111:SF1">
    <property type="entry name" value="RIBOSOMAL RNA SMALL SUBUNIT METHYLTRANSFERASE I"/>
    <property type="match status" value="1"/>
</dbReference>
<dbReference type="CDD" id="cd11648">
    <property type="entry name" value="RsmI"/>
    <property type="match status" value="1"/>
</dbReference>
<organism evidence="8 9">
    <name type="scientific">Candidatus Falkowbacteria bacterium HGW-Falkowbacteria-1</name>
    <dbReference type="NCBI Taxonomy" id="2013768"/>
    <lineage>
        <taxon>Bacteria</taxon>
        <taxon>Candidatus Falkowiibacteriota</taxon>
    </lineage>
</organism>
<comment type="subcellular location">
    <subcellularLocation>
        <location evidence="6">Cytoplasm</location>
    </subcellularLocation>
</comment>
<dbReference type="AlphaFoldDB" id="A0A2N2E9H7"/>
<dbReference type="InterPro" id="IPR018063">
    <property type="entry name" value="SAM_MeTrfase_RsmI_CS"/>
</dbReference>
<protein>
    <recommendedName>
        <fullName evidence="6">Ribosomal RNA small subunit methyltransferase I</fullName>
        <ecNumber evidence="6">2.1.1.198</ecNumber>
    </recommendedName>
    <alternativeName>
        <fullName evidence="6">16S rRNA 2'-O-ribose C1402 methyltransferase</fullName>
    </alternativeName>
    <alternativeName>
        <fullName evidence="6">rRNA (cytidine-2'-O-)-methyltransferase RsmI</fullName>
    </alternativeName>
</protein>
<dbReference type="NCBIfam" id="TIGR00096">
    <property type="entry name" value="16S rRNA (cytidine(1402)-2'-O)-methyltransferase"/>
    <property type="match status" value="1"/>
</dbReference>
<dbReference type="FunFam" id="3.40.1010.10:FF:000007">
    <property type="entry name" value="Ribosomal RNA small subunit methyltransferase I"/>
    <property type="match status" value="1"/>
</dbReference>
<comment type="function">
    <text evidence="6">Catalyzes the 2'-O-methylation of the ribose of cytidine 1402 (C1402) in 16S rRNA.</text>
</comment>
<dbReference type="InterPro" id="IPR014776">
    <property type="entry name" value="4pyrrole_Mease_sub2"/>
</dbReference>
<evidence type="ECO:0000256" key="4">
    <source>
        <dbReference type="ARBA" id="ARBA00022679"/>
    </source>
</evidence>
<comment type="catalytic activity">
    <reaction evidence="6">
        <text>cytidine(1402) in 16S rRNA + S-adenosyl-L-methionine = 2'-O-methylcytidine(1402) in 16S rRNA + S-adenosyl-L-homocysteine + H(+)</text>
        <dbReference type="Rhea" id="RHEA:42924"/>
        <dbReference type="Rhea" id="RHEA-COMP:10285"/>
        <dbReference type="Rhea" id="RHEA-COMP:10286"/>
        <dbReference type="ChEBI" id="CHEBI:15378"/>
        <dbReference type="ChEBI" id="CHEBI:57856"/>
        <dbReference type="ChEBI" id="CHEBI:59789"/>
        <dbReference type="ChEBI" id="CHEBI:74495"/>
        <dbReference type="ChEBI" id="CHEBI:82748"/>
        <dbReference type="EC" id="2.1.1.198"/>
    </reaction>
</comment>
<keyword evidence="5 6" id="KW-0949">S-adenosyl-L-methionine</keyword>
<dbReference type="PIRSF" id="PIRSF005917">
    <property type="entry name" value="MTase_YraL"/>
    <property type="match status" value="1"/>
</dbReference>
<proteinExistence type="inferred from homology"/>
<evidence type="ECO:0000313" key="9">
    <source>
        <dbReference type="Proteomes" id="UP000233517"/>
    </source>
</evidence>
<comment type="similarity">
    <text evidence="6">Belongs to the methyltransferase superfamily. RsmI family.</text>
</comment>
<dbReference type="Gene3D" id="3.30.950.10">
    <property type="entry name" value="Methyltransferase, Cobalt-precorrin-4 Transmethylase, Domain 2"/>
    <property type="match status" value="1"/>
</dbReference>
<keyword evidence="1 6" id="KW-0963">Cytoplasm</keyword>
<dbReference type="InterPro" id="IPR008189">
    <property type="entry name" value="rRNA_ssu_MeTfrase_I"/>
</dbReference>
<evidence type="ECO:0000313" key="8">
    <source>
        <dbReference type="EMBL" id="PKM91377.1"/>
    </source>
</evidence>
<dbReference type="InterPro" id="IPR014777">
    <property type="entry name" value="4pyrrole_Mease_sub1"/>
</dbReference>
<keyword evidence="2 6" id="KW-0698">rRNA processing</keyword>
<dbReference type="Pfam" id="PF00590">
    <property type="entry name" value="TP_methylase"/>
    <property type="match status" value="1"/>
</dbReference>